<dbReference type="AlphaFoldDB" id="A0AAJ0AEJ0"/>
<evidence type="ECO:0000313" key="1">
    <source>
        <dbReference type="EMBL" id="KAK1671855.1"/>
    </source>
</evidence>
<dbReference type="EMBL" id="JAHMHR010000043">
    <property type="protein sequence ID" value="KAK1671855.1"/>
    <property type="molecule type" value="Genomic_DNA"/>
</dbReference>
<dbReference type="Proteomes" id="UP001224890">
    <property type="component" value="Unassembled WGS sequence"/>
</dbReference>
<dbReference type="GeneID" id="85451030"/>
<evidence type="ECO:0000313" key="2">
    <source>
        <dbReference type="Proteomes" id="UP001224890"/>
    </source>
</evidence>
<accession>A0AAJ0AEJ0</accession>
<reference evidence="1" key="1">
    <citation type="submission" date="2021-06" db="EMBL/GenBank/DDBJ databases">
        <title>Comparative genomics, transcriptomics and evolutionary studies reveal genomic signatures of adaptation to plant cell wall in hemibiotrophic fungi.</title>
        <authorList>
            <consortium name="DOE Joint Genome Institute"/>
            <person name="Baroncelli R."/>
            <person name="Diaz J.F."/>
            <person name="Benocci T."/>
            <person name="Peng M."/>
            <person name="Battaglia E."/>
            <person name="Haridas S."/>
            <person name="Andreopoulos W."/>
            <person name="Labutti K."/>
            <person name="Pangilinan J."/>
            <person name="Floch G.L."/>
            <person name="Makela M.R."/>
            <person name="Henrissat B."/>
            <person name="Grigoriev I.V."/>
            <person name="Crouch J.A."/>
            <person name="De Vries R.P."/>
            <person name="Sukno S.A."/>
            <person name="Thon M.R."/>
        </authorList>
    </citation>
    <scope>NUCLEOTIDE SEQUENCE</scope>
    <source>
        <strain evidence="1">CBS 193.32</strain>
    </source>
</reference>
<protein>
    <submittedName>
        <fullName evidence="1">Uncharacterized protein</fullName>
    </submittedName>
</protein>
<organism evidence="1 2">
    <name type="scientific">Colletotrichum godetiae</name>
    <dbReference type="NCBI Taxonomy" id="1209918"/>
    <lineage>
        <taxon>Eukaryota</taxon>
        <taxon>Fungi</taxon>
        <taxon>Dikarya</taxon>
        <taxon>Ascomycota</taxon>
        <taxon>Pezizomycotina</taxon>
        <taxon>Sordariomycetes</taxon>
        <taxon>Hypocreomycetidae</taxon>
        <taxon>Glomerellales</taxon>
        <taxon>Glomerellaceae</taxon>
        <taxon>Colletotrichum</taxon>
        <taxon>Colletotrichum acutatum species complex</taxon>
    </lineage>
</organism>
<sequence length="110" mass="11484">MIGGGKAGRRLGLMLFSSMIPGSSQLPPQLDVQASGEWAHRRGRHVPSPLLLCLILAFLGNAAAGALRTNETGAEPAEEESHRKRTTLVGACHCGCRTALGLLGIVSSLL</sequence>
<comment type="caution">
    <text evidence="1">The sequence shown here is derived from an EMBL/GenBank/DDBJ whole genome shotgun (WGS) entry which is preliminary data.</text>
</comment>
<gene>
    <name evidence="1" type="ORF">BDP55DRAFT_284487</name>
</gene>
<dbReference type="RefSeq" id="XP_060425858.1">
    <property type="nucleotide sequence ID" value="XM_060566504.1"/>
</dbReference>
<name>A0AAJ0AEJ0_9PEZI</name>
<proteinExistence type="predicted"/>
<keyword evidence="2" id="KW-1185">Reference proteome</keyword>